<sequence>MDPQVGKNEHYFEGNRILLITRKQIFCGDGLNRGVAVLVTDTTSGCPSLPLNFIEPGTAVMQNLPSIVCGRVLDPKPGEVILDMCAAPGNKTTHLAALMNNMGIIIALDRSASRILKLQELCKELSVTNVLSFVCNSVKSVNMQMKIPLDGQCDPQYFETGPPFSPCCFDRILLDAPCSGLGQRPKLDHINMKHIASLPPLQKKLFETAVKLLKAGGILVYSTCTVVVEENEGIVRWALDRFPCLELVPAEPRLSYFADSEDLFNNTLSASEWKCVLKFVPSVSESFEENACERDTIGFFIARFKKLM</sequence>
<gene>
    <name evidence="9" type="primary">LOC113210285</name>
</gene>
<evidence type="ECO:0000259" key="7">
    <source>
        <dbReference type="PROSITE" id="PS51686"/>
    </source>
</evidence>
<dbReference type="AlphaFoldDB" id="A0A6J1SSW4"/>
<dbReference type="InterPro" id="IPR023267">
    <property type="entry name" value="RCMT"/>
</dbReference>
<evidence type="ECO:0000256" key="5">
    <source>
        <dbReference type="ARBA" id="ARBA00022884"/>
    </source>
</evidence>
<dbReference type="SUPFAM" id="SSF53335">
    <property type="entry name" value="S-adenosyl-L-methionine-dependent methyltransferases"/>
    <property type="match status" value="1"/>
</dbReference>
<dbReference type="PROSITE" id="PS01153">
    <property type="entry name" value="NOL1_NOP2_SUN"/>
    <property type="match status" value="1"/>
</dbReference>
<dbReference type="Proteomes" id="UP000504606">
    <property type="component" value="Unplaced"/>
</dbReference>
<dbReference type="KEGG" id="foc:113210285"/>
<dbReference type="GO" id="GO:0001510">
    <property type="term" value="P:RNA methylation"/>
    <property type="evidence" value="ECO:0007669"/>
    <property type="project" value="InterPro"/>
</dbReference>
<dbReference type="Gene3D" id="3.40.50.150">
    <property type="entry name" value="Vaccinia Virus protein VP39"/>
    <property type="match status" value="1"/>
</dbReference>
<dbReference type="PANTHER" id="PTHR22807:SF34">
    <property type="entry name" value="TRNA (CYTOSINE(72)-C(5))-METHYLTRANSFERASE NSUN6"/>
    <property type="match status" value="1"/>
</dbReference>
<feature type="active site" description="Nucleophile" evidence="6">
    <location>
        <position position="224"/>
    </location>
</feature>
<dbReference type="PRINTS" id="PR02008">
    <property type="entry name" value="RCMTFAMILY"/>
</dbReference>
<evidence type="ECO:0000256" key="4">
    <source>
        <dbReference type="ARBA" id="ARBA00022691"/>
    </source>
</evidence>
<dbReference type="Pfam" id="PF01189">
    <property type="entry name" value="Methyltr_RsmB-F"/>
    <property type="match status" value="1"/>
</dbReference>
<evidence type="ECO:0000256" key="2">
    <source>
        <dbReference type="ARBA" id="ARBA00022603"/>
    </source>
</evidence>
<dbReference type="OrthoDB" id="260824at2759"/>
<dbReference type="GO" id="GO:0008173">
    <property type="term" value="F:RNA methyltransferase activity"/>
    <property type="evidence" value="ECO:0007669"/>
    <property type="project" value="InterPro"/>
</dbReference>
<dbReference type="GeneID" id="113210285"/>
<organism evidence="8 9">
    <name type="scientific">Frankliniella occidentalis</name>
    <name type="common">Western flower thrips</name>
    <name type="synonym">Euthrips occidentalis</name>
    <dbReference type="NCBI Taxonomy" id="133901"/>
    <lineage>
        <taxon>Eukaryota</taxon>
        <taxon>Metazoa</taxon>
        <taxon>Ecdysozoa</taxon>
        <taxon>Arthropoda</taxon>
        <taxon>Hexapoda</taxon>
        <taxon>Insecta</taxon>
        <taxon>Pterygota</taxon>
        <taxon>Neoptera</taxon>
        <taxon>Paraneoptera</taxon>
        <taxon>Thysanoptera</taxon>
        <taxon>Terebrantia</taxon>
        <taxon>Thripoidea</taxon>
        <taxon>Thripidae</taxon>
        <taxon>Frankliniella</taxon>
    </lineage>
</organism>
<dbReference type="InterPro" id="IPR001678">
    <property type="entry name" value="MeTrfase_RsmB-F_NOP2_dom"/>
</dbReference>
<feature type="domain" description="SAM-dependent MTase RsmB/NOP-type" evidence="7">
    <location>
        <begin position="1"/>
        <end position="307"/>
    </location>
</feature>
<dbReference type="PROSITE" id="PS51686">
    <property type="entry name" value="SAM_MT_RSMB_NOP"/>
    <property type="match status" value="1"/>
</dbReference>
<reference evidence="9" key="1">
    <citation type="submission" date="2025-08" db="UniProtKB">
        <authorList>
            <consortium name="RefSeq"/>
        </authorList>
    </citation>
    <scope>IDENTIFICATION</scope>
    <source>
        <tissue evidence="9">Whole organism</tissue>
    </source>
</reference>
<evidence type="ECO:0000256" key="1">
    <source>
        <dbReference type="ARBA" id="ARBA00007494"/>
    </source>
</evidence>
<feature type="binding site" evidence="6">
    <location>
        <position position="175"/>
    </location>
    <ligand>
        <name>S-adenosyl-L-methionine</name>
        <dbReference type="ChEBI" id="CHEBI:59789"/>
    </ligand>
</feature>
<keyword evidence="4 6" id="KW-0949">S-adenosyl-L-methionine</keyword>
<protein>
    <submittedName>
        <fullName evidence="9">tRNA (Cytosine(72)-C(5))-methyltransferase NSUN6</fullName>
    </submittedName>
</protein>
<dbReference type="InterPro" id="IPR049560">
    <property type="entry name" value="MeTrfase_RsmB-F_NOP2_cat"/>
</dbReference>
<proteinExistence type="inferred from homology"/>
<dbReference type="InterPro" id="IPR029063">
    <property type="entry name" value="SAM-dependent_MTases_sf"/>
</dbReference>
<dbReference type="RefSeq" id="XP_026283967.2">
    <property type="nucleotide sequence ID" value="XM_026428182.2"/>
</dbReference>
<dbReference type="PANTHER" id="PTHR22807">
    <property type="entry name" value="NOP2 YEAST -RELATED NOL1/NOP2/FMU SUN DOMAIN-CONTAINING"/>
    <property type="match status" value="1"/>
</dbReference>
<name>A0A6J1SSW4_FRAOC</name>
<keyword evidence="2 6" id="KW-0489">Methyltransferase</keyword>
<evidence type="ECO:0000313" key="8">
    <source>
        <dbReference type="Proteomes" id="UP000504606"/>
    </source>
</evidence>
<evidence type="ECO:0000313" key="9">
    <source>
        <dbReference type="RefSeq" id="XP_026283967.2"/>
    </source>
</evidence>
<keyword evidence="3 6" id="KW-0808">Transferase</keyword>
<comment type="caution">
    <text evidence="6">Lacks conserved residue(s) required for the propagation of feature annotation.</text>
</comment>
<feature type="binding site" evidence="6">
    <location>
        <position position="109"/>
    </location>
    <ligand>
        <name>S-adenosyl-L-methionine</name>
        <dbReference type="ChEBI" id="CHEBI:59789"/>
    </ligand>
</feature>
<keyword evidence="8" id="KW-1185">Reference proteome</keyword>
<dbReference type="CDD" id="cd02440">
    <property type="entry name" value="AdoMet_MTases"/>
    <property type="match status" value="1"/>
</dbReference>
<dbReference type="InterPro" id="IPR018314">
    <property type="entry name" value="RsmB/NOL1/NOP2-like_CS"/>
</dbReference>
<keyword evidence="5 6" id="KW-0694">RNA-binding</keyword>
<feature type="binding site" evidence="6">
    <location>
        <begin position="85"/>
        <end position="91"/>
    </location>
    <ligand>
        <name>S-adenosyl-L-methionine</name>
        <dbReference type="ChEBI" id="CHEBI:59789"/>
    </ligand>
</feature>
<dbReference type="GO" id="GO:0003723">
    <property type="term" value="F:RNA binding"/>
    <property type="evidence" value="ECO:0007669"/>
    <property type="project" value="UniProtKB-UniRule"/>
</dbReference>
<evidence type="ECO:0000256" key="3">
    <source>
        <dbReference type="ARBA" id="ARBA00022679"/>
    </source>
</evidence>
<evidence type="ECO:0000256" key="6">
    <source>
        <dbReference type="PROSITE-ProRule" id="PRU01023"/>
    </source>
</evidence>
<accession>A0A6J1SSW4</accession>
<comment type="similarity">
    <text evidence="1 6">Belongs to the class I-like SAM-binding methyltransferase superfamily. RsmB/NOP family.</text>
</comment>